<feature type="transmembrane region" description="Helical" evidence="8">
    <location>
        <begin position="392"/>
        <end position="410"/>
    </location>
</feature>
<comment type="similarity">
    <text evidence="7">Belongs to the GntP permease family.</text>
</comment>
<dbReference type="Pfam" id="PF02447">
    <property type="entry name" value="GntP_permease"/>
    <property type="match status" value="1"/>
</dbReference>
<evidence type="ECO:0000256" key="2">
    <source>
        <dbReference type="ARBA" id="ARBA00022448"/>
    </source>
</evidence>
<dbReference type="GO" id="GO:0005886">
    <property type="term" value="C:plasma membrane"/>
    <property type="evidence" value="ECO:0007669"/>
    <property type="project" value="UniProtKB-SubCell"/>
</dbReference>
<comment type="subcellular location">
    <subcellularLocation>
        <location evidence="1">Cell membrane</location>
        <topology evidence="1">Multi-pass membrane protein</topology>
    </subcellularLocation>
</comment>
<evidence type="ECO:0000256" key="8">
    <source>
        <dbReference type="SAM" id="Phobius"/>
    </source>
</evidence>
<keyword evidence="6 8" id="KW-0472">Membrane</keyword>
<feature type="transmembrane region" description="Helical" evidence="8">
    <location>
        <begin position="461"/>
        <end position="478"/>
    </location>
</feature>
<dbReference type="OrthoDB" id="9787129at2"/>
<feature type="transmembrane region" description="Helical" evidence="8">
    <location>
        <begin position="328"/>
        <end position="350"/>
    </location>
</feature>
<dbReference type="PANTHER" id="PTHR30354:SF22">
    <property type="entry name" value="HIGH-AFFINITY GLUCONATE TRANSPORTER"/>
    <property type="match status" value="1"/>
</dbReference>
<feature type="transmembrane region" description="Helical" evidence="8">
    <location>
        <begin position="195"/>
        <end position="218"/>
    </location>
</feature>
<evidence type="ECO:0000256" key="6">
    <source>
        <dbReference type="ARBA" id="ARBA00023136"/>
    </source>
</evidence>
<feature type="transmembrane region" description="Helical" evidence="8">
    <location>
        <begin position="158"/>
        <end position="175"/>
    </location>
</feature>
<keyword evidence="5 8" id="KW-1133">Transmembrane helix</keyword>
<evidence type="ECO:0000313" key="10">
    <source>
        <dbReference type="Proteomes" id="UP000245489"/>
    </source>
</evidence>
<organism evidence="9 10">
    <name type="scientific">Arcicella aurantiaca</name>
    <dbReference type="NCBI Taxonomy" id="591202"/>
    <lineage>
        <taxon>Bacteria</taxon>
        <taxon>Pseudomonadati</taxon>
        <taxon>Bacteroidota</taxon>
        <taxon>Cytophagia</taxon>
        <taxon>Cytophagales</taxon>
        <taxon>Flectobacillaceae</taxon>
        <taxon>Arcicella</taxon>
    </lineage>
</organism>
<feature type="transmembrane region" description="Helical" evidence="8">
    <location>
        <begin position="6"/>
        <end position="22"/>
    </location>
</feature>
<evidence type="ECO:0000256" key="4">
    <source>
        <dbReference type="ARBA" id="ARBA00022692"/>
    </source>
</evidence>
<name>A0A316EWY6_9BACT</name>
<dbReference type="EMBL" id="QGGO01000006">
    <property type="protein sequence ID" value="PWK27691.1"/>
    <property type="molecule type" value="Genomic_DNA"/>
</dbReference>
<keyword evidence="4 8" id="KW-0812">Transmembrane</keyword>
<feature type="transmembrane region" description="Helical" evidence="8">
    <location>
        <begin position="416"/>
        <end position="440"/>
    </location>
</feature>
<keyword evidence="10" id="KW-1185">Reference proteome</keyword>
<feature type="transmembrane region" description="Helical" evidence="8">
    <location>
        <begin position="290"/>
        <end position="316"/>
    </location>
</feature>
<comment type="caution">
    <text evidence="9">The sequence shown here is derived from an EMBL/GenBank/DDBJ whole genome shotgun (WGS) entry which is preliminary data.</text>
</comment>
<evidence type="ECO:0000256" key="1">
    <source>
        <dbReference type="ARBA" id="ARBA00004651"/>
    </source>
</evidence>
<dbReference type="InterPro" id="IPR003474">
    <property type="entry name" value="Glcn_transporter"/>
</dbReference>
<proteinExistence type="inferred from homology"/>
<feature type="transmembrane region" description="Helical" evidence="8">
    <location>
        <begin position="250"/>
        <end position="270"/>
    </location>
</feature>
<dbReference type="AlphaFoldDB" id="A0A316EWY6"/>
<dbReference type="Proteomes" id="UP000245489">
    <property type="component" value="Unassembled WGS sequence"/>
</dbReference>
<reference evidence="9 10" key="1">
    <citation type="submission" date="2018-05" db="EMBL/GenBank/DDBJ databases">
        <title>Genomic Encyclopedia of Archaeal and Bacterial Type Strains, Phase II (KMG-II): from individual species to whole genera.</title>
        <authorList>
            <person name="Goeker M."/>
        </authorList>
    </citation>
    <scope>NUCLEOTIDE SEQUENCE [LARGE SCALE GENOMIC DNA]</scope>
    <source>
        <strain evidence="9 10">DSM 22214</strain>
    </source>
</reference>
<evidence type="ECO:0000256" key="5">
    <source>
        <dbReference type="ARBA" id="ARBA00022989"/>
    </source>
</evidence>
<keyword evidence="2" id="KW-0813">Transport</keyword>
<evidence type="ECO:0000313" key="9">
    <source>
        <dbReference type="EMBL" id="PWK27691.1"/>
    </source>
</evidence>
<sequence>MLDPILILLVGVVVVVGGIIGFKLHPFLALLLAALAVALLTPIEYVEHYFLSKGLPEAEALKQAHKSIGERIGTEFGNTCTKVGILIAMAAIIGKAMLDSGAAEKIIRAMLKITGEKNAPIGFVMSSFFLTIPVFVDTVVFLMMPLAKAMGMRLGKNYLLLALSVIAGAVMANSYVPPSPGPLFLVGALNVPIGLMMVCGTLLGLCTITVGYLIAVFLNKKFDIPLRDSADARLEDIKEIAEKDDKDLPALGWALLPALFPLVTICIRSGVEAFHKGDTPFTDYPFINTIIEVIVFFGDKNIAILMGAIFALLVLANQKKTTKDKLTAFVQTALMSGGGIILITSAGGAFGGMLQQSGISGRIAELTKDYQMALIPLAFLITAIVRTAQGSATVALITASGILAGMAQNANLGFNPVYLCLAIGSGAKLIPWMNDAGFWIMCKTSNLTEKEALKTIAPMQSFMGLTGVILTMIAAWLFPMV</sequence>
<dbReference type="GO" id="GO:0015128">
    <property type="term" value="F:gluconate transmembrane transporter activity"/>
    <property type="evidence" value="ECO:0007669"/>
    <property type="project" value="InterPro"/>
</dbReference>
<evidence type="ECO:0000256" key="3">
    <source>
        <dbReference type="ARBA" id="ARBA00022475"/>
    </source>
</evidence>
<evidence type="ECO:0000256" key="7">
    <source>
        <dbReference type="ARBA" id="ARBA00049663"/>
    </source>
</evidence>
<keyword evidence="3" id="KW-1003">Cell membrane</keyword>
<accession>A0A316EWY6</accession>
<protein>
    <submittedName>
        <fullName evidence="9">GntP family gluconate:H+ symporter</fullName>
    </submittedName>
</protein>
<dbReference type="PANTHER" id="PTHR30354">
    <property type="entry name" value="GNT FAMILY GLUCONATE TRANSPORTER"/>
    <property type="match status" value="1"/>
</dbReference>
<feature type="transmembrane region" description="Helical" evidence="8">
    <location>
        <begin position="27"/>
        <end position="46"/>
    </location>
</feature>
<feature type="transmembrane region" description="Helical" evidence="8">
    <location>
        <begin position="121"/>
        <end position="146"/>
    </location>
</feature>
<gene>
    <name evidence="9" type="ORF">LV89_01582</name>
</gene>
<dbReference type="RefSeq" id="WP_109742330.1">
    <property type="nucleotide sequence ID" value="NZ_QGGO01000006.1"/>
</dbReference>